<dbReference type="Proteomes" id="UP000014585">
    <property type="component" value="Unassembled WGS sequence"/>
</dbReference>
<dbReference type="PANTHER" id="PTHR34596">
    <property type="entry name" value="CHITOPORIN"/>
    <property type="match status" value="1"/>
</dbReference>
<reference evidence="4 5" key="1">
    <citation type="submission" date="2013-04" db="EMBL/GenBank/DDBJ databases">
        <authorList>
            <person name="Weinstock G."/>
            <person name="Sodergren E."/>
            <person name="Lobos E.A."/>
            <person name="Fulton L."/>
            <person name="Fulton R."/>
            <person name="Courtney L."/>
            <person name="Fronick C."/>
            <person name="O'Laughlin M."/>
            <person name="Godfrey J."/>
            <person name="Wilson R.M."/>
            <person name="Miner T."/>
            <person name="Farmer C."/>
            <person name="Delehaunty K."/>
            <person name="Cordes M."/>
            <person name="Minx P."/>
            <person name="Tomlinson C."/>
            <person name="Chen J."/>
            <person name="Wollam A."/>
            <person name="Pepin K.H."/>
            <person name="Palsikar V.B."/>
            <person name="Zhang X."/>
            <person name="Suruliraj S."/>
            <person name="Perna N.T."/>
            <person name="Plunkett G."/>
            <person name="Warren W."/>
            <person name="Mitreva M."/>
            <person name="Mardis E.R."/>
            <person name="Wilson R.K."/>
        </authorList>
    </citation>
    <scope>NUCLEOTIDE SEQUENCE [LARGE SCALE GENOMIC DNA]</scope>
    <source>
        <strain evidence="4 5">DSM 4568</strain>
    </source>
</reference>
<protein>
    <submittedName>
        <fullName evidence="4">Outer membrane porin, OprD family</fullName>
    </submittedName>
</protein>
<evidence type="ECO:0000313" key="4">
    <source>
        <dbReference type="EMBL" id="EPF18544.1"/>
    </source>
</evidence>
<accession>S3JZT6</accession>
<gene>
    <name evidence="4" type="ORF">HMPREF0201_01148</name>
</gene>
<dbReference type="HOGENOM" id="CLU_049161_0_0_6"/>
<evidence type="ECO:0000256" key="2">
    <source>
        <dbReference type="ARBA" id="ARBA00022448"/>
    </source>
</evidence>
<dbReference type="GO" id="GO:0015288">
    <property type="term" value="F:porin activity"/>
    <property type="evidence" value="ECO:0007669"/>
    <property type="project" value="TreeGrafter"/>
</dbReference>
<proteinExistence type="inferred from homology"/>
<dbReference type="PATRIC" id="fig|566551.4.peg.1053"/>
<dbReference type="Pfam" id="PF03573">
    <property type="entry name" value="OprD"/>
    <property type="match status" value="1"/>
</dbReference>
<sequence length="443" mass="49759">MFIMKTQLKIISGFILLLGAGFLPRLQASLPGSNFISGSHLGLKLSNVWMLNTTDTFSELGVSNQNAWAQGIHLDWQSGWAWDSVGFDASWYGASKLYANKDFAGRDLLRDNNGRAEGFNKFGQVYAKARWGDQRLHLSLWAGWKQLYKLGALSVTRSRAVPSSWQGISSELVWDKLTAKAALVDRFSERDEPEKRRFMTLKSNKRIDYIATGELSWVPEKGSKVSFITAESKNYLLRHGLEANTVVALSPKANLLARGVYYYARGLGEWEGVRAFTHSAQHWFGLVGYQFGASESGVGWSYTRARLNNGLGQFYWQFGKNTRGAFNSKADGEGNDYVKDGESMVYLYSQYRISPALQVGIYGNYGYGMKYEGVSLKEWEYGGFISWDVPQIKGLNIFSGFGPAYGWKINAKQDPLLTHDGKTYRRAKGVGGTVRVEYLFNLF</sequence>
<comment type="similarity">
    <text evidence="1">Belongs to the outer membrane porin (Opr) (TC 1.B.25) family.</text>
</comment>
<evidence type="ECO:0000313" key="5">
    <source>
        <dbReference type="Proteomes" id="UP000014585"/>
    </source>
</evidence>
<dbReference type="AlphaFoldDB" id="S3JZT6"/>
<name>S3JZT6_9ENTR</name>
<keyword evidence="2" id="KW-0813">Transport</keyword>
<comment type="caution">
    <text evidence="4">The sequence shown here is derived from an EMBL/GenBank/DDBJ whole genome shotgun (WGS) entry which is preliminary data.</text>
</comment>
<dbReference type="Gene3D" id="2.40.160.10">
    <property type="entry name" value="Porin"/>
    <property type="match status" value="1"/>
</dbReference>
<dbReference type="InterPro" id="IPR023614">
    <property type="entry name" value="Porin_dom_sf"/>
</dbReference>
<evidence type="ECO:0000256" key="3">
    <source>
        <dbReference type="ARBA" id="ARBA00022729"/>
    </source>
</evidence>
<dbReference type="InterPro" id="IPR005318">
    <property type="entry name" value="OM_porin_bac"/>
</dbReference>
<organism evidence="4 5">
    <name type="scientific">Cedecea davisae DSM 4568</name>
    <dbReference type="NCBI Taxonomy" id="566551"/>
    <lineage>
        <taxon>Bacteria</taxon>
        <taxon>Pseudomonadati</taxon>
        <taxon>Pseudomonadota</taxon>
        <taxon>Gammaproteobacteria</taxon>
        <taxon>Enterobacterales</taxon>
        <taxon>Enterobacteriaceae</taxon>
        <taxon>Cedecea</taxon>
    </lineage>
</organism>
<dbReference type="STRING" id="566551.HMPREF0201_01148"/>
<dbReference type="GO" id="GO:0016020">
    <property type="term" value="C:membrane"/>
    <property type="evidence" value="ECO:0007669"/>
    <property type="project" value="InterPro"/>
</dbReference>
<keyword evidence="3" id="KW-0732">Signal</keyword>
<dbReference type="EMBL" id="ATDT01000006">
    <property type="protein sequence ID" value="EPF18544.1"/>
    <property type="molecule type" value="Genomic_DNA"/>
</dbReference>
<dbReference type="PANTHER" id="PTHR34596:SF2">
    <property type="entry name" value="CHITOPORIN"/>
    <property type="match status" value="1"/>
</dbReference>
<evidence type="ECO:0000256" key="1">
    <source>
        <dbReference type="ARBA" id="ARBA00009075"/>
    </source>
</evidence>